<dbReference type="PANTHER" id="PTHR10027">
    <property type="entry name" value="CALCIUM-ACTIVATED POTASSIUM CHANNEL ALPHA CHAIN"/>
    <property type="match status" value="1"/>
</dbReference>
<dbReference type="Proteomes" id="UP000678393">
    <property type="component" value="Unassembled WGS sequence"/>
</dbReference>
<dbReference type="Pfam" id="PF22614">
    <property type="entry name" value="Slo-like_RCK"/>
    <property type="match status" value="1"/>
</dbReference>
<evidence type="ECO:0000313" key="13">
    <source>
        <dbReference type="Proteomes" id="UP000678393"/>
    </source>
</evidence>
<keyword evidence="7" id="KW-1133">Transmembrane helix</keyword>
<protein>
    <recommendedName>
        <fullName evidence="11">RCK N-terminal domain-containing protein</fullName>
    </recommendedName>
</protein>
<keyword evidence="5" id="KW-0631">Potassium channel</keyword>
<evidence type="ECO:0000256" key="3">
    <source>
        <dbReference type="ARBA" id="ARBA00022538"/>
    </source>
</evidence>
<evidence type="ECO:0000256" key="1">
    <source>
        <dbReference type="ARBA" id="ARBA00004141"/>
    </source>
</evidence>
<evidence type="ECO:0000259" key="11">
    <source>
        <dbReference type="Pfam" id="PF22614"/>
    </source>
</evidence>
<evidence type="ECO:0000313" key="12">
    <source>
        <dbReference type="EMBL" id="CAG5135574.1"/>
    </source>
</evidence>
<reference evidence="12" key="1">
    <citation type="submission" date="2021-04" db="EMBL/GenBank/DDBJ databases">
        <authorList>
            <consortium name="Molecular Ecology Group"/>
        </authorList>
    </citation>
    <scope>NUCLEOTIDE SEQUENCE</scope>
</reference>
<keyword evidence="2" id="KW-0813">Transport</keyword>
<accession>A0A8S4A2P0</accession>
<keyword evidence="4" id="KW-0812">Transmembrane</keyword>
<dbReference type="GO" id="GO:0005886">
    <property type="term" value="C:plasma membrane"/>
    <property type="evidence" value="ECO:0007669"/>
    <property type="project" value="TreeGrafter"/>
</dbReference>
<evidence type="ECO:0000256" key="7">
    <source>
        <dbReference type="ARBA" id="ARBA00022989"/>
    </source>
</evidence>
<dbReference type="GO" id="GO:0005228">
    <property type="term" value="F:intracellular sodium-activated potassium channel activity"/>
    <property type="evidence" value="ECO:0007669"/>
    <property type="project" value="TreeGrafter"/>
</dbReference>
<dbReference type="GO" id="GO:0015271">
    <property type="term" value="F:outward rectifier potassium channel activity"/>
    <property type="evidence" value="ECO:0007669"/>
    <property type="project" value="TreeGrafter"/>
</dbReference>
<sequence>HHVDLRHGEGRVLQFYEDMERLTMGAPPATTCTGVGRASCHIRTQIRDLCCLEWGKSCEHCSYKNANDKRWDNQLIILVAEHASSGMFHFIVPLRSSAIGVNGLSPIILLLEEAPDYLFLESLAHFPLVYYMIGSIKSIDDLLVAGINKASHLVIVNRDPEKSSEGEEFLEDSETVVAVQTISRLFPSTYVLTALSQTSNMRFMRFSVPSMHSQKKVNLSDLRDSAASAVREIFRLPFAAGQVFSANMLDTLLYQTFTKGYLISFVRLLLGIDSEKGSGHLSSIRVRKSTLQRFHEYKDLYSWLCLSTGEVPFAIYRTERVAKETDKEMIARVFYGDEFFDLVNEKVGKRFGARQNSLVNGYRFSAACKSSSVDLGSLIRSRLQSLDMTQGDYSEVKIRRNILSYVITNPSPSEKLRVGDIIYVIQPSSMWATPSRQQYFLHRSHSAPKMSSPSLHNLDRKNGVLKTPSKEGHFDSVIFSQGEETET</sequence>
<dbReference type="InterPro" id="IPR047871">
    <property type="entry name" value="K_chnl_Slo-like"/>
</dbReference>
<dbReference type="FunFam" id="3.40.50.720:FF:000034">
    <property type="entry name" value="Potassium channel subfamily T member 1"/>
    <property type="match status" value="1"/>
</dbReference>
<dbReference type="PANTHER" id="PTHR10027:SF10">
    <property type="entry name" value="SLOWPOKE 2, ISOFORM D"/>
    <property type="match status" value="1"/>
</dbReference>
<dbReference type="AlphaFoldDB" id="A0A8S4A2P0"/>
<evidence type="ECO:0000256" key="10">
    <source>
        <dbReference type="ARBA" id="ARBA00023303"/>
    </source>
</evidence>
<dbReference type="OrthoDB" id="257992at2759"/>
<evidence type="ECO:0000256" key="2">
    <source>
        <dbReference type="ARBA" id="ARBA00022448"/>
    </source>
</evidence>
<evidence type="ECO:0000256" key="5">
    <source>
        <dbReference type="ARBA" id="ARBA00022826"/>
    </source>
</evidence>
<dbReference type="EMBL" id="CAJHNH020008432">
    <property type="protein sequence ID" value="CAG5135574.1"/>
    <property type="molecule type" value="Genomic_DNA"/>
</dbReference>
<comment type="caution">
    <text evidence="12">The sequence shown here is derived from an EMBL/GenBank/DDBJ whole genome shotgun (WGS) entry which is preliminary data.</text>
</comment>
<name>A0A8S4A2P0_9EUPU</name>
<dbReference type="Gene3D" id="3.40.50.720">
    <property type="entry name" value="NAD(P)-binding Rossmann-like Domain"/>
    <property type="match status" value="1"/>
</dbReference>
<evidence type="ECO:0000256" key="4">
    <source>
        <dbReference type="ARBA" id="ARBA00022692"/>
    </source>
</evidence>
<keyword evidence="8" id="KW-0406">Ion transport</keyword>
<dbReference type="InterPro" id="IPR003148">
    <property type="entry name" value="RCK_N"/>
</dbReference>
<keyword evidence="6" id="KW-0630">Potassium</keyword>
<organism evidence="12 13">
    <name type="scientific">Candidula unifasciata</name>
    <dbReference type="NCBI Taxonomy" id="100452"/>
    <lineage>
        <taxon>Eukaryota</taxon>
        <taxon>Metazoa</taxon>
        <taxon>Spiralia</taxon>
        <taxon>Lophotrochozoa</taxon>
        <taxon>Mollusca</taxon>
        <taxon>Gastropoda</taxon>
        <taxon>Heterobranchia</taxon>
        <taxon>Euthyneura</taxon>
        <taxon>Panpulmonata</taxon>
        <taxon>Eupulmonata</taxon>
        <taxon>Stylommatophora</taxon>
        <taxon>Helicina</taxon>
        <taxon>Helicoidea</taxon>
        <taxon>Geomitridae</taxon>
        <taxon>Candidula</taxon>
    </lineage>
</organism>
<keyword evidence="9" id="KW-0472">Membrane</keyword>
<comment type="subcellular location">
    <subcellularLocation>
        <location evidence="1">Membrane</location>
        <topology evidence="1">Multi-pass membrane protein</topology>
    </subcellularLocation>
</comment>
<evidence type="ECO:0000256" key="6">
    <source>
        <dbReference type="ARBA" id="ARBA00022958"/>
    </source>
</evidence>
<feature type="non-terminal residue" evidence="12">
    <location>
        <position position="1"/>
    </location>
</feature>
<feature type="domain" description="RCK N-terminal" evidence="11">
    <location>
        <begin position="74"/>
        <end position="192"/>
    </location>
</feature>
<keyword evidence="3" id="KW-0633">Potassium transport</keyword>
<proteinExistence type="predicted"/>
<keyword evidence="10" id="KW-0407">Ion channel</keyword>
<evidence type="ECO:0000256" key="9">
    <source>
        <dbReference type="ARBA" id="ARBA00023136"/>
    </source>
</evidence>
<keyword evidence="13" id="KW-1185">Reference proteome</keyword>
<evidence type="ECO:0000256" key="8">
    <source>
        <dbReference type="ARBA" id="ARBA00023065"/>
    </source>
</evidence>
<gene>
    <name evidence="12" type="ORF">CUNI_LOCUS21132</name>
</gene>